<evidence type="ECO:0000259" key="1">
    <source>
        <dbReference type="Pfam" id="PF01926"/>
    </source>
</evidence>
<dbReference type="AlphaFoldDB" id="A0A9P5Y8P6"/>
<protein>
    <submittedName>
        <fullName evidence="2">P-loop containing nucleoside triphosphate hydrolase protein</fullName>
    </submittedName>
</protein>
<dbReference type="SUPFAM" id="SSF52540">
    <property type="entry name" value="P-loop containing nucleoside triphosphate hydrolases"/>
    <property type="match status" value="1"/>
</dbReference>
<dbReference type="OrthoDB" id="8954335at2759"/>
<dbReference type="Pfam" id="PF01926">
    <property type="entry name" value="MMR_HSR1"/>
    <property type="match status" value="1"/>
</dbReference>
<dbReference type="EMBL" id="MU150246">
    <property type="protein sequence ID" value="KAF9465617.1"/>
    <property type="molecule type" value="Genomic_DNA"/>
</dbReference>
<keyword evidence="3" id="KW-1185">Reference proteome</keyword>
<feature type="domain" description="G" evidence="1">
    <location>
        <begin position="21"/>
        <end position="96"/>
    </location>
</feature>
<proteinExistence type="predicted"/>
<dbReference type="Proteomes" id="UP000807353">
    <property type="component" value="Unassembled WGS sequence"/>
</dbReference>
<accession>A0A9P5Y8P6</accession>
<comment type="caution">
    <text evidence="2">The sequence shown here is derived from an EMBL/GenBank/DDBJ whole genome shotgun (WGS) entry which is preliminary data.</text>
</comment>
<dbReference type="GO" id="GO:0016787">
    <property type="term" value="F:hydrolase activity"/>
    <property type="evidence" value="ECO:0007669"/>
    <property type="project" value="UniProtKB-KW"/>
</dbReference>
<dbReference type="CDD" id="cd00882">
    <property type="entry name" value="Ras_like_GTPase"/>
    <property type="match status" value="1"/>
</dbReference>
<dbReference type="Gene3D" id="3.40.50.300">
    <property type="entry name" value="P-loop containing nucleotide triphosphate hydrolases"/>
    <property type="match status" value="1"/>
</dbReference>
<organism evidence="2 3">
    <name type="scientific">Collybia nuda</name>
    <dbReference type="NCBI Taxonomy" id="64659"/>
    <lineage>
        <taxon>Eukaryota</taxon>
        <taxon>Fungi</taxon>
        <taxon>Dikarya</taxon>
        <taxon>Basidiomycota</taxon>
        <taxon>Agaricomycotina</taxon>
        <taxon>Agaricomycetes</taxon>
        <taxon>Agaricomycetidae</taxon>
        <taxon>Agaricales</taxon>
        <taxon>Tricholomatineae</taxon>
        <taxon>Clitocybaceae</taxon>
        <taxon>Collybia</taxon>
    </lineage>
</organism>
<evidence type="ECO:0000313" key="3">
    <source>
        <dbReference type="Proteomes" id="UP000807353"/>
    </source>
</evidence>
<sequence length="289" mass="32381">MRTPCPNVFAERKSEDRDGVNIAIIGATGSGKTTFINLASSSNLCVGEGLMPCTSIVQTARPFEISGRSVSLIDTPGFDDTKSDVDVLKLLAKFLQVSHEYGKKLGGIIYLHRITDLRTAGISAHNIKIFKNLCGEGTLKNVIIVTNMWGQVPPSVGEARERELATNETLFKPALDKKAHLIRHDNTRESAQAILRLAIQNGSETLRVHLDPIDARSNIDLSVDVERLRVDHALVELAKRHQVELKELEEDFKIAFKHRDEETQQKLGEIRERVEEMYQKHRQTLISLI</sequence>
<evidence type="ECO:0000313" key="2">
    <source>
        <dbReference type="EMBL" id="KAF9465617.1"/>
    </source>
</evidence>
<dbReference type="GO" id="GO:0005525">
    <property type="term" value="F:GTP binding"/>
    <property type="evidence" value="ECO:0007669"/>
    <property type="project" value="InterPro"/>
</dbReference>
<dbReference type="InterPro" id="IPR006073">
    <property type="entry name" value="GTP-bd"/>
</dbReference>
<reference evidence="2" key="1">
    <citation type="submission" date="2020-11" db="EMBL/GenBank/DDBJ databases">
        <authorList>
            <consortium name="DOE Joint Genome Institute"/>
            <person name="Ahrendt S."/>
            <person name="Riley R."/>
            <person name="Andreopoulos W."/>
            <person name="Labutti K."/>
            <person name="Pangilinan J."/>
            <person name="Ruiz-Duenas F.J."/>
            <person name="Barrasa J.M."/>
            <person name="Sanchez-Garcia M."/>
            <person name="Camarero S."/>
            <person name="Miyauchi S."/>
            <person name="Serrano A."/>
            <person name="Linde D."/>
            <person name="Babiker R."/>
            <person name="Drula E."/>
            <person name="Ayuso-Fernandez I."/>
            <person name="Pacheco R."/>
            <person name="Padilla G."/>
            <person name="Ferreira P."/>
            <person name="Barriuso J."/>
            <person name="Kellner H."/>
            <person name="Castanera R."/>
            <person name="Alfaro M."/>
            <person name="Ramirez L."/>
            <person name="Pisabarro A.G."/>
            <person name="Kuo A."/>
            <person name="Tritt A."/>
            <person name="Lipzen A."/>
            <person name="He G."/>
            <person name="Yan M."/>
            <person name="Ng V."/>
            <person name="Cullen D."/>
            <person name="Martin F."/>
            <person name="Rosso M.-N."/>
            <person name="Henrissat B."/>
            <person name="Hibbett D."/>
            <person name="Martinez A.T."/>
            <person name="Grigoriev I.V."/>
        </authorList>
    </citation>
    <scope>NUCLEOTIDE SEQUENCE</scope>
    <source>
        <strain evidence="2">CBS 247.69</strain>
    </source>
</reference>
<dbReference type="InterPro" id="IPR027417">
    <property type="entry name" value="P-loop_NTPase"/>
</dbReference>
<gene>
    <name evidence="2" type="ORF">BDZ94DRAFT_1320185</name>
</gene>
<name>A0A9P5Y8P6_9AGAR</name>
<keyword evidence="2" id="KW-0378">Hydrolase</keyword>